<evidence type="ECO:0000256" key="10">
    <source>
        <dbReference type="ARBA" id="ARBA00023180"/>
    </source>
</evidence>
<evidence type="ECO:0000256" key="9">
    <source>
        <dbReference type="ARBA" id="ARBA00023170"/>
    </source>
</evidence>
<dbReference type="Gene3D" id="1.10.510.10">
    <property type="entry name" value="Transferase(Phosphotransferase) domain 1"/>
    <property type="match status" value="2"/>
</dbReference>
<evidence type="ECO:0000256" key="8">
    <source>
        <dbReference type="ARBA" id="ARBA00022840"/>
    </source>
</evidence>
<feature type="domain" description="Protein kinase" evidence="17">
    <location>
        <begin position="353"/>
        <end position="619"/>
    </location>
</feature>
<dbReference type="SUPFAM" id="SSF56112">
    <property type="entry name" value="Protein kinase-like (PK-like)"/>
    <property type="match status" value="1"/>
</dbReference>
<keyword evidence="8 13" id="KW-0067">ATP-binding</keyword>
<dbReference type="PROSITE" id="PS50011">
    <property type="entry name" value="PROTEIN_KINASE_DOM"/>
    <property type="match status" value="1"/>
</dbReference>
<keyword evidence="4 16" id="KW-0732">Signal</keyword>
<dbReference type="InterPro" id="IPR000719">
    <property type="entry name" value="Prot_kinase_dom"/>
</dbReference>
<dbReference type="GO" id="GO:0005524">
    <property type="term" value="F:ATP binding"/>
    <property type="evidence" value="ECO:0007669"/>
    <property type="project" value="UniProtKB-UniRule"/>
</dbReference>
<comment type="catalytic activity">
    <reaction evidence="11">
        <text>L-threonyl-[protein] + ATP = O-phospho-L-threonyl-[protein] + ADP + H(+)</text>
        <dbReference type="Rhea" id="RHEA:46608"/>
        <dbReference type="Rhea" id="RHEA-COMP:11060"/>
        <dbReference type="Rhea" id="RHEA-COMP:11605"/>
        <dbReference type="ChEBI" id="CHEBI:15378"/>
        <dbReference type="ChEBI" id="CHEBI:30013"/>
        <dbReference type="ChEBI" id="CHEBI:30616"/>
        <dbReference type="ChEBI" id="CHEBI:61977"/>
        <dbReference type="ChEBI" id="CHEBI:456216"/>
        <dbReference type="EC" id="2.7.11.1"/>
    </reaction>
</comment>
<keyword evidence="5" id="KW-0677">Repeat</keyword>
<feature type="signal peptide" evidence="16">
    <location>
        <begin position="1"/>
        <end position="22"/>
    </location>
</feature>
<evidence type="ECO:0000256" key="15">
    <source>
        <dbReference type="SAM" id="Phobius"/>
    </source>
</evidence>
<feature type="domain" description="Gnk2-homologous" evidence="18">
    <location>
        <begin position="27"/>
        <end position="129"/>
    </location>
</feature>
<evidence type="ECO:0000259" key="18">
    <source>
        <dbReference type="PROSITE" id="PS51473"/>
    </source>
</evidence>
<keyword evidence="3" id="KW-0808">Transferase</keyword>
<keyword evidence="2" id="KW-0723">Serine/threonine-protein kinase</keyword>
<feature type="region of interest" description="Disordered" evidence="14">
    <location>
        <begin position="757"/>
        <end position="780"/>
    </location>
</feature>
<dbReference type="EC" id="2.7.11.1" evidence="1"/>
<keyword evidence="6 13" id="KW-0547">Nucleotide-binding</keyword>
<feature type="domain" description="Gnk2-homologous" evidence="18">
    <location>
        <begin position="137"/>
        <end position="253"/>
    </location>
</feature>
<evidence type="ECO:0000256" key="13">
    <source>
        <dbReference type="PROSITE-ProRule" id="PRU10141"/>
    </source>
</evidence>
<proteinExistence type="predicted"/>
<sequence length="780" mass="86185">MRSMFLISLLFNLLLLISTVTQDYPPFLYTFCFSDKGNYSTNSIYHTNLNQLLSSLPSSSNGYGFYNSSRGQNPDKAYAIGLCRGDIKPDDCGSCLNDVRYLLIKACPSQKEAIGWYQNCMLRFSNRSLHASMEVIPTFSLWNVNAVNVSAGDVAAGFNRKLRTLLKTLRSEAAGGGDLLKFATGSASVRVGPRNSNQLTIYALVQCTPDLSEKDCKRCLYEAFGYIPRCCHGKDTGRLLKPSCNLRFELSLFFDPPATVLPLPVSHDSPPSISVNTTSQGMENKTIWIVMTIGLAGVVGVLVLIICCCSLRVNTKETVLPTTNFLLVERPQMTSSNVTEISFEAVKFATGDFDEENKLGEGGFGSVYKGRLNGQDIAVKRLSTEHGQGDVEFSNEVSILGNLQHDNLVKLLHFSVEGNERVLVYEFVPNASLNRFIFDQNEGEGLDWEKRNKIIVGTAKGIHYLHDNASPRFIHRDIKASNILLDAEWKPKIADLGMAKLFNEDHMQQYTRRFAGTWGYAAPEYASTGRYSVKLGKNGGDDEERISNLIDPILTRTSGSRGSEIIIRRCIKIALLCLQENEDMRPTMGEVVDMLTGIDTLPDPVRREQEPVISANSSIESDQSGLGNLPVPVSTNSVVSSGGVESSVVSTSSRLDRHDSSAGIVSVQASPRMESEGTRLARSRSSTSNHVVVNTMENEAYKILGMLVTAPISIASKMGHNNEAKIRKRHRRGAQIPPKKRPWIDYGYWRRNDSPKNTTTVGEADFYEQPVDFLPPNSDG</sequence>
<keyword evidence="9" id="KW-0675">Receptor</keyword>
<dbReference type="PROSITE" id="PS00107">
    <property type="entry name" value="PROTEIN_KINASE_ATP"/>
    <property type="match status" value="1"/>
</dbReference>
<comment type="catalytic activity">
    <reaction evidence="12">
        <text>L-seryl-[protein] + ATP = O-phospho-L-seryl-[protein] + ADP + H(+)</text>
        <dbReference type="Rhea" id="RHEA:17989"/>
        <dbReference type="Rhea" id="RHEA-COMP:9863"/>
        <dbReference type="Rhea" id="RHEA-COMP:11604"/>
        <dbReference type="ChEBI" id="CHEBI:15378"/>
        <dbReference type="ChEBI" id="CHEBI:29999"/>
        <dbReference type="ChEBI" id="CHEBI:30616"/>
        <dbReference type="ChEBI" id="CHEBI:83421"/>
        <dbReference type="ChEBI" id="CHEBI:456216"/>
        <dbReference type="EC" id="2.7.11.1"/>
    </reaction>
</comment>
<evidence type="ECO:0000256" key="4">
    <source>
        <dbReference type="ARBA" id="ARBA00022729"/>
    </source>
</evidence>
<evidence type="ECO:0000256" key="11">
    <source>
        <dbReference type="ARBA" id="ARBA00047899"/>
    </source>
</evidence>
<organism evidence="19 20">
    <name type="scientific">Rubus argutus</name>
    <name type="common">Southern blackberry</name>
    <dbReference type="NCBI Taxonomy" id="59490"/>
    <lineage>
        <taxon>Eukaryota</taxon>
        <taxon>Viridiplantae</taxon>
        <taxon>Streptophyta</taxon>
        <taxon>Embryophyta</taxon>
        <taxon>Tracheophyta</taxon>
        <taxon>Spermatophyta</taxon>
        <taxon>Magnoliopsida</taxon>
        <taxon>eudicotyledons</taxon>
        <taxon>Gunneridae</taxon>
        <taxon>Pentapetalae</taxon>
        <taxon>rosids</taxon>
        <taxon>fabids</taxon>
        <taxon>Rosales</taxon>
        <taxon>Rosaceae</taxon>
        <taxon>Rosoideae</taxon>
        <taxon>Rosoideae incertae sedis</taxon>
        <taxon>Rubus</taxon>
    </lineage>
</organism>
<dbReference type="PROSITE" id="PS51473">
    <property type="entry name" value="GNK2"/>
    <property type="match status" value="2"/>
</dbReference>
<dbReference type="Gene3D" id="3.30.200.20">
    <property type="entry name" value="Phosphorylase Kinase, domain 1"/>
    <property type="match status" value="1"/>
</dbReference>
<evidence type="ECO:0000256" key="6">
    <source>
        <dbReference type="ARBA" id="ARBA00022741"/>
    </source>
</evidence>
<dbReference type="InterPro" id="IPR038408">
    <property type="entry name" value="GNK2_sf"/>
</dbReference>
<name>A0AAW1YAM2_RUBAR</name>
<dbReference type="AlphaFoldDB" id="A0AAW1YAM2"/>
<dbReference type="InterPro" id="IPR011009">
    <property type="entry name" value="Kinase-like_dom_sf"/>
</dbReference>
<feature type="binding site" evidence="13">
    <location>
        <position position="380"/>
    </location>
    <ligand>
        <name>ATP</name>
        <dbReference type="ChEBI" id="CHEBI:30616"/>
    </ligand>
</feature>
<gene>
    <name evidence="19" type="ORF">M0R45_011636</name>
</gene>
<evidence type="ECO:0000256" key="3">
    <source>
        <dbReference type="ARBA" id="ARBA00022679"/>
    </source>
</evidence>
<dbReference type="InterPro" id="IPR052059">
    <property type="entry name" value="CR_Ser/Thr_kinase"/>
</dbReference>
<evidence type="ECO:0000256" key="7">
    <source>
        <dbReference type="ARBA" id="ARBA00022777"/>
    </source>
</evidence>
<keyword evidence="7" id="KW-0418">Kinase</keyword>
<evidence type="ECO:0000313" key="20">
    <source>
        <dbReference type="Proteomes" id="UP001457282"/>
    </source>
</evidence>
<protein>
    <recommendedName>
        <fullName evidence="1">non-specific serine/threonine protein kinase</fullName>
        <ecNumber evidence="1">2.7.11.1</ecNumber>
    </recommendedName>
</protein>
<dbReference type="EMBL" id="JBEDUW010000002">
    <property type="protein sequence ID" value="KAK9946160.1"/>
    <property type="molecule type" value="Genomic_DNA"/>
</dbReference>
<keyword evidence="10" id="KW-0325">Glycoprotein</keyword>
<reference evidence="19 20" key="1">
    <citation type="journal article" date="2023" name="G3 (Bethesda)">
        <title>A chromosome-length genome assembly and annotation of blackberry (Rubus argutus, cv. 'Hillquist').</title>
        <authorList>
            <person name="Bruna T."/>
            <person name="Aryal R."/>
            <person name="Dudchenko O."/>
            <person name="Sargent D.J."/>
            <person name="Mead D."/>
            <person name="Buti M."/>
            <person name="Cavallini A."/>
            <person name="Hytonen T."/>
            <person name="Andres J."/>
            <person name="Pham M."/>
            <person name="Weisz D."/>
            <person name="Mascagni F."/>
            <person name="Usai G."/>
            <person name="Natali L."/>
            <person name="Bassil N."/>
            <person name="Fernandez G.E."/>
            <person name="Lomsadze A."/>
            <person name="Armour M."/>
            <person name="Olukolu B."/>
            <person name="Poorten T."/>
            <person name="Britton C."/>
            <person name="Davik J."/>
            <person name="Ashrafi H."/>
            <person name="Aiden E.L."/>
            <person name="Borodovsky M."/>
            <person name="Worthington M."/>
        </authorList>
    </citation>
    <scope>NUCLEOTIDE SEQUENCE [LARGE SCALE GENOMIC DNA]</scope>
    <source>
        <strain evidence="19">PI 553951</strain>
    </source>
</reference>
<evidence type="ECO:0000256" key="5">
    <source>
        <dbReference type="ARBA" id="ARBA00022737"/>
    </source>
</evidence>
<dbReference type="Proteomes" id="UP001457282">
    <property type="component" value="Unassembled WGS sequence"/>
</dbReference>
<dbReference type="SMART" id="SM00220">
    <property type="entry name" value="S_TKc"/>
    <property type="match status" value="1"/>
</dbReference>
<evidence type="ECO:0000256" key="2">
    <source>
        <dbReference type="ARBA" id="ARBA00022527"/>
    </source>
</evidence>
<keyword evidence="20" id="KW-1185">Reference proteome</keyword>
<evidence type="ECO:0000259" key="17">
    <source>
        <dbReference type="PROSITE" id="PS50011"/>
    </source>
</evidence>
<dbReference type="GO" id="GO:0004674">
    <property type="term" value="F:protein serine/threonine kinase activity"/>
    <property type="evidence" value="ECO:0007669"/>
    <property type="project" value="UniProtKB-KW"/>
</dbReference>
<keyword evidence="15" id="KW-0472">Membrane</keyword>
<dbReference type="PROSITE" id="PS00108">
    <property type="entry name" value="PROTEIN_KINASE_ST"/>
    <property type="match status" value="1"/>
</dbReference>
<dbReference type="PANTHER" id="PTHR47973">
    <property type="entry name" value="CYSTEINE-RICH RECEPTOR-LIKE PROTEIN KINASE 3"/>
    <property type="match status" value="1"/>
</dbReference>
<dbReference type="Gene3D" id="3.30.430.20">
    <property type="entry name" value="Gnk2 domain, C-X8-C-X2-C motif"/>
    <property type="match status" value="2"/>
</dbReference>
<comment type="caution">
    <text evidence="19">The sequence shown here is derived from an EMBL/GenBank/DDBJ whole genome shotgun (WGS) entry which is preliminary data.</text>
</comment>
<evidence type="ECO:0000256" key="12">
    <source>
        <dbReference type="ARBA" id="ARBA00048679"/>
    </source>
</evidence>
<evidence type="ECO:0000256" key="14">
    <source>
        <dbReference type="SAM" id="MobiDB-lite"/>
    </source>
</evidence>
<dbReference type="Pfam" id="PF01657">
    <property type="entry name" value="Stress-antifung"/>
    <property type="match status" value="2"/>
</dbReference>
<keyword evidence="15" id="KW-0812">Transmembrane</keyword>
<dbReference type="CDD" id="cd23509">
    <property type="entry name" value="Gnk2-like"/>
    <property type="match status" value="2"/>
</dbReference>
<keyword evidence="15" id="KW-1133">Transmembrane helix</keyword>
<feature type="transmembrane region" description="Helical" evidence="15">
    <location>
        <begin position="287"/>
        <end position="311"/>
    </location>
</feature>
<dbReference type="Pfam" id="PF00069">
    <property type="entry name" value="Pkinase"/>
    <property type="match status" value="1"/>
</dbReference>
<dbReference type="InterPro" id="IPR002902">
    <property type="entry name" value="GNK2"/>
</dbReference>
<dbReference type="FunFam" id="1.10.510.10:FF:001023">
    <property type="entry name" value="Os07g0541700 protein"/>
    <property type="match status" value="1"/>
</dbReference>
<dbReference type="FunFam" id="3.30.430.20:FF:000003">
    <property type="entry name" value="Cysteine-rich RLK (RECEPTOR-like protein kinase) 10"/>
    <property type="match status" value="1"/>
</dbReference>
<dbReference type="InterPro" id="IPR008271">
    <property type="entry name" value="Ser/Thr_kinase_AS"/>
</dbReference>
<dbReference type="InterPro" id="IPR017441">
    <property type="entry name" value="Protein_kinase_ATP_BS"/>
</dbReference>
<dbReference type="FunFam" id="3.30.430.20:FF:000002">
    <property type="entry name" value="Cysteine-rich receptor-like protein kinase 10"/>
    <property type="match status" value="1"/>
</dbReference>
<feature type="chain" id="PRO_5043710659" description="non-specific serine/threonine protein kinase" evidence="16">
    <location>
        <begin position="23"/>
        <end position="780"/>
    </location>
</feature>
<evidence type="ECO:0000256" key="16">
    <source>
        <dbReference type="SAM" id="SignalP"/>
    </source>
</evidence>
<evidence type="ECO:0000313" key="19">
    <source>
        <dbReference type="EMBL" id="KAK9946160.1"/>
    </source>
</evidence>
<dbReference type="FunFam" id="3.30.200.20:FF:000162">
    <property type="entry name" value="Adenine nucleotide alpha hydrolase-like domain kinase"/>
    <property type="match status" value="1"/>
</dbReference>
<evidence type="ECO:0000256" key="1">
    <source>
        <dbReference type="ARBA" id="ARBA00012513"/>
    </source>
</evidence>
<accession>A0AAW1YAM2</accession>